<dbReference type="AlphaFoldDB" id="A0A5C1ASL0"/>
<dbReference type="Pfam" id="PF14524">
    <property type="entry name" value="Wzt_C"/>
    <property type="match status" value="1"/>
</dbReference>
<dbReference type="SMART" id="SM00382">
    <property type="entry name" value="AAA"/>
    <property type="match status" value="1"/>
</dbReference>
<dbReference type="PANTHER" id="PTHR46743">
    <property type="entry name" value="TEICHOIC ACIDS EXPORT ATP-BINDING PROTEIN TAGH"/>
    <property type="match status" value="1"/>
</dbReference>
<keyword evidence="4" id="KW-0067">ATP-binding</keyword>
<proteinExistence type="inferred from homology"/>
<dbReference type="Gene3D" id="2.70.50.60">
    <property type="entry name" value="abc- transporter (atp binding component) like domain"/>
    <property type="match status" value="1"/>
</dbReference>
<gene>
    <name evidence="6" type="ORF">PX52LOC_08155</name>
</gene>
<accession>A0A5C1ASL0</accession>
<dbReference type="GO" id="GO:0016020">
    <property type="term" value="C:membrane"/>
    <property type="evidence" value="ECO:0007669"/>
    <property type="project" value="InterPro"/>
</dbReference>
<dbReference type="PROSITE" id="PS50893">
    <property type="entry name" value="ABC_TRANSPORTER_2"/>
    <property type="match status" value="1"/>
</dbReference>
<keyword evidence="2" id="KW-0813">Transport</keyword>
<reference evidence="7" key="1">
    <citation type="submission" date="2019-08" db="EMBL/GenBank/DDBJ databases">
        <title>Limnoglobus roseus gen. nov., sp. nov., a novel freshwater planctomycete with a giant genome from the family Gemmataceae.</title>
        <authorList>
            <person name="Kulichevskaya I.S."/>
            <person name="Naumoff D.G."/>
            <person name="Miroshnikov K."/>
            <person name="Ivanova A."/>
            <person name="Philippov D.A."/>
            <person name="Hakobyan A."/>
            <person name="Rijpstra I.C."/>
            <person name="Sinninghe Damste J.S."/>
            <person name="Liesack W."/>
            <person name="Dedysh S.N."/>
        </authorList>
    </citation>
    <scope>NUCLEOTIDE SEQUENCE [LARGE SCALE GENOMIC DNA]</scope>
    <source>
        <strain evidence="7">PX52</strain>
    </source>
</reference>
<evidence type="ECO:0000256" key="1">
    <source>
        <dbReference type="ARBA" id="ARBA00005417"/>
    </source>
</evidence>
<dbReference type="GO" id="GO:0005524">
    <property type="term" value="F:ATP binding"/>
    <property type="evidence" value="ECO:0007669"/>
    <property type="project" value="UniProtKB-KW"/>
</dbReference>
<evidence type="ECO:0000259" key="5">
    <source>
        <dbReference type="PROSITE" id="PS50893"/>
    </source>
</evidence>
<dbReference type="Pfam" id="PF00005">
    <property type="entry name" value="ABC_tran"/>
    <property type="match status" value="1"/>
</dbReference>
<dbReference type="CDD" id="cd03220">
    <property type="entry name" value="ABC_KpsT_Wzt"/>
    <property type="match status" value="1"/>
</dbReference>
<dbReference type="OrthoDB" id="9778870at2"/>
<dbReference type="CDD" id="cd10147">
    <property type="entry name" value="Wzt_C-like"/>
    <property type="match status" value="1"/>
</dbReference>
<dbReference type="GO" id="GO:0016887">
    <property type="term" value="F:ATP hydrolysis activity"/>
    <property type="evidence" value="ECO:0007669"/>
    <property type="project" value="InterPro"/>
</dbReference>
<dbReference type="PANTHER" id="PTHR46743:SF2">
    <property type="entry name" value="TEICHOIC ACIDS EXPORT ATP-BINDING PROTEIN TAGH"/>
    <property type="match status" value="1"/>
</dbReference>
<keyword evidence="3" id="KW-0547">Nucleotide-binding</keyword>
<comment type="similarity">
    <text evidence="1">Belongs to the ABC transporter superfamily.</text>
</comment>
<protein>
    <submittedName>
        <fullName evidence="6">ABC transporter related protein</fullName>
    </submittedName>
</protein>
<dbReference type="EMBL" id="CP042425">
    <property type="protein sequence ID" value="QEL21026.1"/>
    <property type="molecule type" value="Genomic_DNA"/>
</dbReference>
<evidence type="ECO:0000313" key="6">
    <source>
        <dbReference type="EMBL" id="QEL21026.1"/>
    </source>
</evidence>
<dbReference type="Gene3D" id="3.40.50.300">
    <property type="entry name" value="P-loop containing nucleotide triphosphate hydrolases"/>
    <property type="match status" value="1"/>
</dbReference>
<evidence type="ECO:0000256" key="4">
    <source>
        <dbReference type="ARBA" id="ARBA00022840"/>
    </source>
</evidence>
<dbReference type="Proteomes" id="UP000324974">
    <property type="component" value="Chromosome"/>
</dbReference>
<dbReference type="InterPro" id="IPR003439">
    <property type="entry name" value="ABC_transporter-like_ATP-bd"/>
</dbReference>
<feature type="domain" description="ABC transporter" evidence="5">
    <location>
        <begin position="48"/>
        <end position="267"/>
    </location>
</feature>
<dbReference type="InterPro" id="IPR027417">
    <property type="entry name" value="P-loop_NTPase"/>
</dbReference>
<dbReference type="InterPro" id="IPR015860">
    <property type="entry name" value="ABC_transpr_TagH-like"/>
</dbReference>
<evidence type="ECO:0000256" key="3">
    <source>
        <dbReference type="ARBA" id="ARBA00022741"/>
    </source>
</evidence>
<dbReference type="InterPro" id="IPR050683">
    <property type="entry name" value="Bact_Polysacc_Export_ATP-bd"/>
</dbReference>
<evidence type="ECO:0000313" key="7">
    <source>
        <dbReference type="Proteomes" id="UP000324974"/>
    </source>
</evidence>
<dbReference type="RefSeq" id="WP_149115270.1">
    <property type="nucleotide sequence ID" value="NZ_CP042425.1"/>
</dbReference>
<organism evidence="6 7">
    <name type="scientific">Limnoglobus roseus</name>
    <dbReference type="NCBI Taxonomy" id="2598579"/>
    <lineage>
        <taxon>Bacteria</taxon>
        <taxon>Pseudomonadati</taxon>
        <taxon>Planctomycetota</taxon>
        <taxon>Planctomycetia</taxon>
        <taxon>Gemmatales</taxon>
        <taxon>Gemmataceae</taxon>
        <taxon>Limnoglobus</taxon>
    </lineage>
</organism>
<sequence length="427" mass="47226">MKPALRVENVSKRYAIGANQAMVGDLPNITDSVRRFASGTLRKVRALLQPGRFADDANSFWAVKDASFEVNPGEAVALIGRNGAGKSTLLKVLSRITEPTQGRIEIRGRLGSLLEVGTGFHPELTGRENVYMNGSILGMSRREINAKFDQIVEFSEVGKFLDTPVKRYSSGMYVRLAFAVVAHLDPEILIVDEVLAVGDANFQKRCIDRMMDLARSGKTILFVSHNMQQIPRLCQRAVMLERGQVVEVGPAGDVVQHYMDQLLVDARTGDLRNKTRTGDGRAKFVRAGLVDNDGRPLTVFTTGDDLILHMDVEATTDLPDANILVAVQTLHGTRLISGWTDESHFPVTLTKGRQGYECRFKNVAIRPGNPIMVSLRIALENQTLLDFVENALVYDVVGDDRSRHLYTNTELGVIAYDTEWKGVKAAE</sequence>
<name>A0A5C1ASL0_9BACT</name>
<dbReference type="GO" id="GO:0140359">
    <property type="term" value="F:ABC-type transporter activity"/>
    <property type="evidence" value="ECO:0007669"/>
    <property type="project" value="InterPro"/>
</dbReference>
<dbReference type="InterPro" id="IPR029439">
    <property type="entry name" value="Wzt_C"/>
</dbReference>
<keyword evidence="7" id="KW-1185">Reference proteome</keyword>
<evidence type="ECO:0000256" key="2">
    <source>
        <dbReference type="ARBA" id="ARBA00022448"/>
    </source>
</evidence>
<dbReference type="SUPFAM" id="SSF52540">
    <property type="entry name" value="P-loop containing nucleoside triphosphate hydrolases"/>
    <property type="match status" value="1"/>
</dbReference>
<dbReference type="InterPro" id="IPR003593">
    <property type="entry name" value="AAA+_ATPase"/>
</dbReference>
<dbReference type="KEGG" id="lrs:PX52LOC_08155"/>